<dbReference type="SUPFAM" id="SSF51735">
    <property type="entry name" value="NAD(P)-binding Rossmann-fold domains"/>
    <property type="match status" value="1"/>
</dbReference>
<feature type="domain" description="CoA-binding" evidence="1">
    <location>
        <begin position="17"/>
        <end position="111"/>
    </location>
</feature>
<dbReference type="SMART" id="SM00881">
    <property type="entry name" value="CoA_binding"/>
    <property type="match status" value="1"/>
</dbReference>
<proteinExistence type="predicted"/>
<accession>A0A0D6DV73</accession>
<dbReference type="InterPro" id="IPR003781">
    <property type="entry name" value="CoA-bd"/>
</dbReference>
<dbReference type="AlphaFoldDB" id="A0A0D6DV73"/>
<dbReference type="RefSeq" id="WP_047914692.1">
    <property type="nucleotide sequence ID" value="NZ_LN774769.1"/>
</dbReference>
<sequence length="149" mass="16946">MTNTFENKPKEVIVDYLRQAKTVAVVGLSDREEATSFMIGQALQADGYKIIPVNPRLAGQEILGEKVYANIKDIPQHIDIVDIFRRSEFLPEVARDFIQTDADVFWAQLGLKNEEAAQILRENGRDKVVMDKCIKVEYAYSGLREKKLS</sequence>
<evidence type="ECO:0000313" key="2">
    <source>
        <dbReference type="EMBL" id="CEN27405.1"/>
    </source>
</evidence>
<organism evidence="2 3">
    <name type="scientific">Pseudolactococcus piscium MKFS47</name>
    <dbReference type="NCBI Taxonomy" id="297352"/>
    <lineage>
        <taxon>Bacteria</taxon>
        <taxon>Bacillati</taxon>
        <taxon>Bacillota</taxon>
        <taxon>Bacilli</taxon>
        <taxon>Lactobacillales</taxon>
        <taxon>Streptococcaceae</taxon>
        <taxon>Pseudolactococcus</taxon>
    </lineage>
</organism>
<protein>
    <submittedName>
        <fullName evidence="2">CoA binding domain-containing protein YneT</fullName>
    </submittedName>
</protein>
<dbReference type="Gene3D" id="3.40.50.720">
    <property type="entry name" value="NAD(P)-binding Rossmann-like Domain"/>
    <property type="match status" value="1"/>
</dbReference>
<dbReference type="KEGG" id="lpk:LACPI_0205"/>
<dbReference type="InterPro" id="IPR036291">
    <property type="entry name" value="NAD(P)-bd_dom_sf"/>
</dbReference>
<dbReference type="Pfam" id="PF13380">
    <property type="entry name" value="CoA_binding_2"/>
    <property type="match status" value="1"/>
</dbReference>
<gene>
    <name evidence="2" type="primary">yneT</name>
    <name evidence="2" type="ORF">LACPI_0205</name>
</gene>
<dbReference type="Proteomes" id="UP000033166">
    <property type="component" value="Chromosome I"/>
</dbReference>
<dbReference type="HOGENOM" id="CLU_112567_0_0_9"/>
<dbReference type="PANTHER" id="PTHR33303:SF2">
    <property type="entry name" value="COA-BINDING DOMAIN-CONTAINING PROTEIN"/>
    <property type="match status" value="1"/>
</dbReference>
<evidence type="ECO:0000259" key="1">
    <source>
        <dbReference type="SMART" id="SM00881"/>
    </source>
</evidence>
<dbReference type="STRING" id="1364.LP2241_10181"/>
<evidence type="ECO:0000313" key="3">
    <source>
        <dbReference type="Proteomes" id="UP000033166"/>
    </source>
</evidence>
<dbReference type="EMBL" id="LN774769">
    <property type="protein sequence ID" value="CEN27405.1"/>
    <property type="molecule type" value="Genomic_DNA"/>
</dbReference>
<reference evidence="3" key="1">
    <citation type="submission" date="2015-01" db="EMBL/GenBank/DDBJ databases">
        <authorList>
            <person name="Andreevskaya M."/>
        </authorList>
    </citation>
    <scope>NUCLEOTIDE SEQUENCE [LARGE SCALE GENOMIC DNA]</scope>
    <source>
        <strain evidence="3">MKFS47</strain>
    </source>
</reference>
<name>A0A0D6DV73_9LACT</name>
<dbReference type="PANTHER" id="PTHR33303">
    <property type="entry name" value="CYTOPLASMIC PROTEIN-RELATED"/>
    <property type="match status" value="1"/>
</dbReference>